<keyword evidence="3" id="KW-1185">Reference proteome</keyword>
<name>A0AAV5NNQ6_9VIBR</name>
<evidence type="ECO:0000313" key="3">
    <source>
        <dbReference type="Proteomes" id="UP001156690"/>
    </source>
</evidence>
<dbReference type="InterPro" id="IPR014710">
    <property type="entry name" value="RmlC-like_jellyroll"/>
</dbReference>
<accession>A0AAV5NNQ6</accession>
<reference evidence="3" key="1">
    <citation type="journal article" date="2019" name="Int. J. Syst. Evol. Microbiol.">
        <title>The Global Catalogue of Microorganisms (GCM) 10K type strain sequencing project: providing services to taxonomists for standard genome sequencing and annotation.</title>
        <authorList>
            <consortium name="The Broad Institute Genomics Platform"/>
            <consortium name="The Broad Institute Genome Sequencing Center for Infectious Disease"/>
            <person name="Wu L."/>
            <person name="Ma J."/>
        </authorList>
    </citation>
    <scope>NUCLEOTIDE SEQUENCE [LARGE SCALE GENOMIC DNA]</scope>
    <source>
        <strain evidence="3">NBRC 15640</strain>
    </source>
</reference>
<feature type="domain" description="Cyclic nucleotide-binding" evidence="1">
    <location>
        <begin position="11"/>
        <end position="113"/>
    </location>
</feature>
<dbReference type="InterPro" id="IPR000595">
    <property type="entry name" value="cNMP-bd_dom"/>
</dbReference>
<dbReference type="InterPro" id="IPR018490">
    <property type="entry name" value="cNMP-bd_dom_sf"/>
</dbReference>
<sequence length="152" mass="17738">MGDTFLLHCPHFCGLPQPTQSKIYALAQHRHLTTGELLLASGNRWLTVIWVKSGTLRLFTRDKNKDEHNIAFFSDEDFLWPVTESLRNQPSPFNMETMTPTELWVWSYADFREQFGCEDEWQAFYLPWVEAFQCAKLRGNKSRGTKPHGVSR</sequence>
<dbReference type="Pfam" id="PF00027">
    <property type="entry name" value="cNMP_binding"/>
    <property type="match status" value="1"/>
</dbReference>
<dbReference type="AlphaFoldDB" id="A0AAV5NNQ6"/>
<protein>
    <recommendedName>
        <fullName evidence="1">Cyclic nucleotide-binding domain-containing protein</fullName>
    </recommendedName>
</protein>
<dbReference type="EMBL" id="BSNX01000012">
    <property type="protein sequence ID" value="GLQ72276.1"/>
    <property type="molecule type" value="Genomic_DNA"/>
</dbReference>
<gene>
    <name evidence="2" type="ORF">GCM10007932_16360</name>
</gene>
<evidence type="ECO:0000313" key="2">
    <source>
        <dbReference type="EMBL" id="GLQ72276.1"/>
    </source>
</evidence>
<dbReference type="Proteomes" id="UP001156690">
    <property type="component" value="Unassembled WGS sequence"/>
</dbReference>
<dbReference type="RefSeq" id="WP_126608332.1">
    <property type="nucleotide sequence ID" value="NZ_AP025145.1"/>
</dbReference>
<dbReference type="Gene3D" id="2.60.120.10">
    <property type="entry name" value="Jelly Rolls"/>
    <property type="match status" value="1"/>
</dbReference>
<dbReference type="CDD" id="cd00038">
    <property type="entry name" value="CAP_ED"/>
    <property type="match status" value="1"/>
</dbReference>
<dbReference type="SUPFAM" id="SSF51206">
    <property type="entry name" value="cAMP-binding domain-like"/>
    <property type="match status" value="1"/>
</dbReference>
<comment type="caution">
    <text evidence="2">The sequence shown here is derived from an EMBL/GenBank/DDBJ whole genome shotgun (WGS) entry which is preliminary data.</text>
</comment>
<organism evidence="2 3">
    <name type="scientific">Vibrio penaeicida</name>
    <dbReference type="NCBI Taxonomy" id="104609"/>
    <lineage>
        <taxon>Bacteria</taxon>
        <taxon>Pseudomonadati</taxon>
        <taxon>Pseudomonadota</taxon>
        <taxon>Gammaproteobacteria</taxon>
        <taxon>Vibrionales</taxon>
        <taxon>Vibrionaceae</taxon>
        <taxon>Vibrio</taxon>
    </lineage>
</organism>
<proteinExistence type="predicted"/>
<evidence type="ECO:0000259" key="1">
    <source>
        <dbReference type="PROSITE" id="PS50042"/>
    </source>
</evidence>
<dbReference type="PROSITE" id="PS50042">
    <property type="entry name" value="CNMP_BINDING_3"/>
    <property type="match status" value="1"/>
</dbReference>